<dbReference type="AlphaFoldDB" id="A0ABC8RVS7"/>
<dbReference type="EMBL" id="CAUOFW020001820">
    <property type="protein sequence ID" value="CAK9148957.1"/>
    <property type="molecule type" value="Genomic_DNA"/>
</dbReference>
<reference evidence="1 2" key="1">
    <citation type="submission" date="2024-02" db="EMBL/GenBank/DDBJ databases">
        <authorList>
            <person name="Vignale AGUSTIN F."/>
            <person name="Sosa J E."/>
            <person name="Modenutti C."/>
        </authorList>
    </citation>
    <scope>NUCLEOTIDE SEQUENCE [LARGE SCALE GENOMIC DNA]</scope>
</reference>
<sequence length="140" mass="15606">MSSFAPRISVFGIDLEEGLDVFNSRFKIFSLESFLSAINAITSLYDGVDAEKSVIDTGLSKSSWRTSSLTRSARSHVERTLESRWSKSSLMISRSSMDCGGWRVVCRDECVGREWCPVQDPGPIGKQCICGGDELWLLDR</sequence>
<accession>A0ABC8RVS7</accession>
<proteinExistence type="predicted"/>
<dbReference type="Proteomes" id="UP001642360">
    <property type="component" value="Unassembled WGS sequence"/>
</dbReference>
<organism evidence="1 2">
    <name type="scientific">Ilex paraguariensis</name>
    <name type="common">yerba mate</name>
    <dbReference type="NCBI Taxonomy" id="185542"/>
    <lineage>
        <taxon>Eukaryota</taxon>
        <taxon>Viridiplantae</taxon>
        <taxon>Streptophyta</taxon>
        <taxon>Embryophyta</taxon>
        <taxon>Tracheophyta</taxon>
        <taxon>Spermatophyta</taxon>
        <taxon>Magnoliopsida</taxon>
        <taxon>eudicotyledons</taxon>
        <taxon>Gunneridae</taxon>
        <taxon>Pentapetalae</taxon>
        <taxon>asterids</taxon>
        <taxon>campanulids</taxon>
        <taxon>Aquifoliales</taxon>
        <taxon>Aquifoliaceae</taxon>
        <taxon>Ilex</taxon>
    </lineage>
</organism>
<comment type="caution">
    <text evidence="1">The sequence shown here is derived from an EMBL/GenBank/DDBJ whole genome shotgun (WGS) entry which is preliminary data.</text>
</comment>
<evidence type="ECO:0000313" key="1">
    <source>
        <dbReference type="EMBL" id="CAK9148957.1"/>
    </source>
</evidence>
<evidence type="ECO:0000313" key="2">
    <source>
        <dbReference type="Proteomes" id="UP001642360"/>
    </source>
</evidence>
<name>A0ABC8RVS7_9AQUA</name>
<keyword evidence="2" id="KW-1185">Reference proteome</keyword>
<protein>
    <submittedName>
        <fullName evidence="1">Uncharacterized protein</fullName>
    </submittedName>
</protein>
<gene>
    <name evidence="1" type="ORF">ILEXP_LOCUS16951</name>
</gene>